<dbReference type="EMBL" id="VLKU01000004">
    <property type="protein sequence ID" value="TWI34992.1"/>
    <property type="molecule type" value="Genomic_DNA"/>
</dbReference>
<protein>
    <recommendedName>
        <fullName evidence="3">Transglycosylase-like protein with SLT domain</fullName>
    </recommendedName>
</protein>
<dbReference type="Gene3D" id="1.10.530.10">
    <property type="match status" value="1"/>
</dbReference>
<evidence type="ECO:0008006" key="3">
    <source>
        <dbReference type="Google" id="ProtNLM"/>
    </source>
</evidence>
<name>A0A562NS12_9RHOB</name>
<proteinExistence type="predicted"/>
<dbReference type="InterPro" id="IPR023346">
    <property type="entry name" value="Lysozyme-like_dom_sf"/>
</dbReference>
<dbReference type="Proteomes" id="UP000316225">
    <property type="component" value="Unassembled WGS sequence"/>
</dbReference>
<organism evidence="1 2">
    <name type="scientific">Paracoccus sulfuroxidans</name>
    <dbReference type="NCBI Taxonomy" id="384678"/>
    <lineage>
        <taxon>Bacteria</taxon>
        <taxon>Pseudomonadati</taxon>
        <taxon>Pseudomonadota</taxon>
        <taxon>Alphaproteobacteria</taxon>
        <taxon>Rhodobacterales</taxon>
        <taxon>Paracoccaceae</taxon>
        <taxon>Paracoccus</taxon>
    </lineage>
</organism>
<evidence type="ECO:0000313" key="1">
    <source>
        <dbReference type="EMBL" id="TWI34992.1"/>
    </source>
</evidence>
<evidence type="ECO:0000313" key="2">
    <source>
        <dbReference type="Proteomes" id="UP000316225"/>
    </source>
</evidence>
<keyword evidence="2" id="KW-1185">Reference proteome</keyword>
<sequence length="292" mass="31569">MKIESGVGAIPAPFFMRQPNLKHSEGKTGCPVPSVVPVRLSALLFCLLLLLPRVALAVPSADVCEWAAQQAAAETGVPADILGALTLTETGRRTDGVVRPWAWSANAEGEGAWFDDPQSAIAFAEQRVAMGRPNVDIGCFQLNYRWHGENFQSVAQMFDPLTNARYAAQFVSQLYAETGDWRVAAGAFHSRTPVHANRYLARFDTLRDMLQTRGFAQMTGAPETYNQFQMAQAGPRREPRARVMLLGAPLGSAPSGQVASLAVINAPRGPMIATRATMLSDGEGAARGSLWR</sequence>
<comment type="caution">
    <text evidence="1">The sequence shown here is derived from an EMBL/GenBank/DDBJ whole genome shotgun (WGS) entry which is preliminary data.</text>
</comment>
<dbReference type="AlphaFoldDB" id="A0A562NS12"/>
<dbReference type="SUPFAM" id="SSF53955">
    <property type="entry name" value="Lysozyme-like"/>
    <property type="match status" value="1"/>
</dbReference>
<accession>A0A562NS12</accession>
<gene>
    <name evidence="1" type="ORF">IQ24_01501</name>
</gene>
<reference evidence="1 2" key="1">
    <citation type="journal article" date="2015" name="Stand. Genomic Sci.">
        <title>Genomic Encyclopedia of Bacterial and Archaeal Type Strains, Phase III: the genomes of soil and plant-associated and newly described type strains.</title>
        <authorList>
            <person name="Whitman W.B."/>
            <person name="Woyke T."/>
            <person name="Klenk H.P."/>
            <person name="Zhou Y."/>
            <person name="Lilburn T.G."/>
            <person name="Beck B.J."/>
            <person name="De Vos P."/>
            <person name="Vandamme P."/>
            <person name="Eisen J.A."/>
            <person name="Garrity G."/>
            <person name="Hugenholtz P."/>
            <person name="Kyrpides N.C."/>
        </authorList>
    </citation>
    <scope>NUCLEOTIDE SEQUENCE [LARGE SCALE GENOMIC DNA]</scope>
    <source>
        <strain evidence="1 2">CGMCC 1.5364</strain>
    </source>
</reference>